<accession>A0A9P0FLU0</accession>
<feature type="domain" description="C2H2-type" evidence="8">
    <location>
        <begin position="330"/>
        <end position="359"/>
    </location>
</feature>
<evidence type="ECO:0000259" key="8">
    <source>
        <dbReference type="PROSITE" id="PS50157"/>
    </source>
</evidence>
<dbReference type="PROSITE" id="PS00028">
    <property type="entry name" value="ZINC_FINGER_C2H2_1"/>
    <property type="match status" value="9"/>
</dbReference>
<evidence type="ECO:0000313" key="9">
    <source>
        <dbReference type="EMBL" id="CAH0562223.1"/>
    </source>
</evidence>
<gene>
    <name evidence="9" type="ORF">MELIAE_LOCUS11409</name>
</gene>
<dbReference type="SUPFAM" id="SSF57667">
    <property type="entry name" value="beta-beta-alpha zinc fingers"/>
    <property type="match status" value="6"/>
</dbReference>
<keyword evidence="6" id="KW-0804">Transcription</keyword>
<evidence type="ECO:0000313" key="10">
    <source>
        <dbReference type="Proteomes" id="UP001154078"/>
    </source>
</evidence>
<protein>
    <recommendedName>
        <fullName evidence="8">C2H2-type domain-containing protein</fullName>
    </recommendedName>
</protein>
<evidence type="ECO:0000256" key="5">
    <source>
        <dbReference type="ARBA" id="ARBA00023015"/>
    </source>
</evidence>
<feature type="domain" description="C2H2-type" evidence="8">
    <location>
        <begin position="391"/>
        <end position="420"/>
    </location>
</feature>
<keyword evidence="5" id="KW-0805">Transcription regulation</keyword>
<organism evidence="9 10">
    <name type="scientific">Brassicogethes aeneus</name>
    <name type="common">Rape pollen beetle</name>
    <name type="synonym">Meligethes aeneus</name>
    <dbReference type="NCBI Taxonomy" id="1431903"/>
    <lineage>
        <taxon>Eukaryota</taxon>
        <taxon>Metazoa</taxon>
        <taxon>Ecdysozoa</taxon>
        <taxon>Arthropoda</taxon>
        <taxon>Hexapoda</taxon>
        <taxon>Insecta</taxon>
        <taxon>Pterygota</taxon>
        <taxon>Neoptera</taxon>
        <taxon>Endopterygota</taxon>
        <taxon>Coleoptera</taxon>
        <taxon>Polyphaga</taxon>
        <taxon>Cucujiformia</taxon>
        <taxon>Nitidulidae</taxon>
        <taxon>Meligethinae</taxon>
        <taxon>Brassicogethes</taxon>
    </lineage>
</organism>
<dbReference type="InterPro" id="IPR051061">
    <property type="entry name" value="Zinc_finger_trans_reg"/>
</dbReference>
<feature type="domain" description="C2H2-type" evidence="8">
    <location>
        <begin position="299"/>
        <end position="328"/>
    </location>
</feature>
<name>A0A9P0FLU0_BRAAE</name>
<dbReference type="GO" id="GO:0006357">
    <property type="term" value="P:regulation of transcription by RNA polymerase II"/>
    <property type="evidence" value="ECO:0007669"/>
    <property type="project" value="TreeGrafter"/>
</dbReference>
<dbReference type="AlphaFoldDB" id="A0A9P0FLU0"/>
<keyword evidence="4" id="KW-0862">Zinc</keyword>
<dbReference type="EMBL" id="OV121139">
    <property type="protein sequence ID" value="CAH0562223.1"/>
    <property type="molecule type" value="Genomic_DNA"/>
</dbReference>
<dbReference type="InterPro" id="IPR036236">
    <property type="entry name" value="Znf_C2H2_sf"/>
</dbReference>
<evidence type="ECO:0000256" key="6">
    <source>
        <dbReference type="ARBA" id="ARBA00023163"/>
    </source>
</evidence>
<evidence type="ECO:0000256" key="1">
    <source>
        <dbReference type="ARBA" id="ARBA00022723"/>
    </source>
</evidence>
<dbReference type="Gene3D" id="3.30.160.60">
    <property type="entry name" value="Classic Zinc Finger"/>
    <property type="match status" value="6"/>
</dbReference>
<evidence type="ECO:0000256" key="7">
    <source>
        <dbReference type="PROSITE-ProRule" id="PRU00042"/>
    </source>
</evidence>
<keyword evidence="1" id="KW-0479">Metal-binding</keyword>
<feature type="domain" description="C2H2-type" evidence="8">
    <location>
        <begin position="209"/>
        <end position="238"/>
    </location>
</feature>
<dbReference type="PANTHER" id="PTHR46179:SF26">
    <property type="entry name" value="ZINC FINGER PROTEIN 423 HOMOLOG"/>
    <property type="match status" value="1"/>
</dbReference>
<feature type="domain" description="C2H2-type" evidence="8">
    <location>
        <begin position="269"/>
        <end position="293"/>
    </location>
</feature>
<reference evidence="9" key="1">
    <citation type="submission" date="2021-12" db="EMBL/GenBank/DDBJ databases">
        <authorList>
            <person name="King R."/>
        </authorList>
    </citation>
    <scope>NUCLEOTIDE SEQUENCE</scope>
</reference>
<sequence length="557" mass="64051">MSLFKSDSQVLLTCVDVNETNMDEELYTTNFLEKTKDFDDWMKKAGVDCFFTKNNFGKLTSQDSTSKHSNNKNDIEYECASKMQSKKQAKDMKKPNILRSHNTKIDRNMNALQDNIRRSFKCDILSINEAKNVFMTFTSNVCYLIIKDSDDQQIFAPQKIQVNNSSVMVEDGQSTTKQEITSVKKVDIAKSHVDVTLPQILTNVGAKFCLCPLLECQEGFHDVSTARIHALRHMGVKPYQCNIPNCSWKFYTLFKLQRHQETHSRTKSFVCSHKNCDRSFTTAYNLKHHEKAHIKPLSLDCPVDGCEERFQNEKDRRTHYKTHNAKEAPFKCTEAGCEKSFFTHTALLTHMRSHNHKDSELNCNFPNCGRSFNTPYRLKEHLRTHTGQKPYVCEYKDCTWRFMTASKLRRHQCTHTKDRKFHCTIGSCTKSFIRSEHLREHTLTHIGQKTFDCEACNISIVGKSNICTHRKKYHPEITIEMPSTSKTADASVFLSFTTNCKSDKTPQQDVLLEQAIQSLDVVNTNSDLSILGSSCLLPEDLLESDVNFSTVNLRDLD</sequence>
<dbReference type="Proteomes" id="UP001154078">
    <property type="component" value="Chromosome 8"/>
</dbReference>
<dbReference type="InterPro" id="IPR013087">
    <property type="entry name" value="Znf_C2H2_type"/>
</dbReference>
<dbReference type="OrthoDB" id="6277246at2759"/>
<feature type="domain" description="C2H2-type" evidence="8">
    <location>
        <begin position="361"/>
        <end position="390"/>
    </location>
</feature>
<dbReference type="SMART" id="SM00355">
    <property type="entry name" value="ZnF_C2H2"/>
    <property type="match status" value="9"/>
</dbReference>
<dbReference type="GO" id="GO:0008270">
    <property type="term" value="F:zinc ion binding"/>
    <property type="evidence" value="ECO:0007669"/>
    <property type="project" value="UniProtKB-KW"/>
</dbReference>
<dbReference type="PANTHER" id="PTHR46179">
    <property type="entry name" value="ZINC FINGER PROTEIN"/>
    <property type="match status" value="1"/>
</dbReference>
<dbReference type="PROSITE" id="PS50157">
    <property type="entry name" value="ZINC_FINGER_C2H2_2"/>
    <property type="match status" value="8"/>
</dbReference>
<keyword evidence="10" id="KW-1185">Reference proteome</keyword>
<dbReference type="GO" id="GO:0005634">
    <property type="term" value="C:nucleus"/>
    <property type="evidence" value="ECO:0007669"/>
    <property type="project" value="TreeGrafter"/>
</dbReference>
<dbReference type="FunFam" id="3.30.160.60:FF:000032">
    <property type="entry name" value="Krueppel-like factor 4"/>
    <property type="match status" value="1"/>
</dbReference>
<keyword evidence="2" id="KW-0677">Repeat</keyword>
<evidence type="ECO:0000256" key="3">
    <source>
        <dbReference type="ARBA" id="ARBA00022771"/>
    </source>
</evidence>
<keyword evidence="3 7" id="KW-0863">Zinc-finger</keyword>
<evidence type="ECO:0000256" key="4">
    <source>
        <dbReference type="ARBA" id="ARBA00022833"/>
    </source>
</evidence>
<feature type="domain" description="C2H2-type" evidence="8">
    <location>
        <begin position="421"/>
        <end position="450"/>
    </location>
</feature>
<proteinExistence type="predicted"/>
<dbReference type="Pfam" id="PF00096">
    <property type="entry name" value="zf-C2H2"/>
    <property type="match status" value="5"/>
</dbReference>
<feature type="domain" description="C2H2-type" evidence="8">
    <location>
        <begin position="239"/>
        <end position="268"/>
    </location>
</feature>
<evidence type="ECO:0000256" key="2">
    <source>
        <dbReference type="ARBA" id="ARBA00022737"/>
    </source>
</evidence>